<reference evidence="2 3" key="1">
    <citation type="submission" date="2021-07" db="EMBL/GenBank/DDBJ databases">
        <title>The draft genome sequence of Sphingomicrobium sp. B8.</title>
        <authorList>
            <person name="Mu L."/>
        </authorList>
    </citation>
    <scope>NUCLEOTIDE SEQUENCE [LARGE SCALE GENOMIC DNA]</scope>
    <source>
        <strain evidence="2 3">B8</strain>
    </source>
</reference>
<feature type="transmembrane region" description="Helical" evidence="1">
    <location>
        <begin position="29"/>
        <end position="51"/>
    </location>
</feature>
<evidence type="ECO:0000313" key="3">
    <source>
        <dbReference type="Proteomes" id="UP000698028"/>
    </source>
</evidence>
<feature type="transmembrane region" description="Helical" evidence="1">
    <location>
        <begin position="107"/>
        <end position="136"/>
    </location>
</feature>
<comment type="caution">
    <text evidence="2">The sequence shown here is derived from an EMBL/GenBank/DDBJ whole genome shotgun (WGS) entry which is preliminary data.</text>
</comment>
<evidence type="ECO:0000313" key="2">
    <source>
        <dbReference type="EMBL" id="MBW0145080.1"/>
    </source>
</evidence>
<protein>
    <submittedName>
        <fullName evidence="2">ABC transporter permease</fullName>
    </submittedName>
</protein>
<name>A0ABS6V690_9SPHN</name>
<gene>
    <name evidence="2" type="ORF">KTQ36_07195</name>
</gene>
<feature type="transmembrane region" description="Helical" evidence="1">
    <location>
        <begin position="66"/>
        <end position="86"/>
    </location>
</feature>
<dbReference type="Pfam" id="PF12730">
    <property type="entry name" value="ABC2_membrane_4"/>
    <property type="match status" value="1"/>
</dbReference>
<dbReference type="RefSeq" id="WP_218633018.1">
    <property type="nucleotide sequence ID" value="NZ_JAHVAH010000001.1"/>
</dbReference>
<evidence type="ECO:0000256" key="1">
    <source>
        <dbReference type="SAM" id="Phobius"/>
    </source>
</evidence>
<feature type="transmembrane region" description="Helical" evidence="1">
    <location>
        <begin position="185"/>
        <end position="205"/>
    </location>
</feature>
<keyword evidence="1" id="KW-0812">Transmembrane</keyword>
<keyword evidence="1" id="KW-1133">Transmembrane helix</keyword>
<keyword evidence="1" id="KW-0472">Membrane</keyword>
<keyword evidence="3" id="KW-1185">Reference proteome</keyword>
<sequence>MTASALPDPIAVSMTGLVRSELVKLKGSLVMTLSIAVPGLVLLLGFLIGMLEGTTAMRLGAGTVAMWAQVLMPLGVLALTVVLAQLEHQPRAWDPLLALPGSRRRIFLVKLAAAAIVLALWHLVLWLGLVGLDLFFAHVMPGQIEGRIDQAMIADMLLRVFAASQLMLVIQYALALYFRSFVPPLVIGFGGILFALGAYASDNSILLPWIMPLNQLATEAWRADWALGLGLGGGIVAALFLQLIMQRREW</sequence>
<dbReference type="EMBL" id="JAHVAH010000001">
    <property type="protein sequence ID" value="MBW0145080.1"/>
    <property type="molecule type" value="Genomic_DNA"/>
</dbReference>
<accession>A0ABS6V690</accession>
<feature type="transmembrane region" description="Helical" evidence="1">
    <location>
        <begin position="156"/>
        <end position="178"/>
    </location>
</feature>
<feature type="transmembrane region" description="Helical" evidence="1">
    <location>
        <begin position="225"/>
        <end position="245"/>
    </location>
</feature>
<proteinExistence type="predicted"/>
<dbReference type="Proteomes" id="UP000698028">
    <property type="component" value="Unassembled WGS sequence"/>
</dbReference>
<organism evidence="2 3">
    <name type="scientific">Sphingomicrobium clamense</name>
    <dbReference type="NCBI Taxonomy" id="2851013"/>
    <lineage>
        <taxon>Bacteria</taxon>
        <taxon>Pseudomonadati</taxon>
        <taxon>Pseudomonadota</taxon>
        <taxon>Alphaproteobacteria</taxon>
        <taxon>Sphingomonadales</taxon>
        <taxon>Sphingomonadaceae</taxon>
        <taxon>Sphingomicrobium</taxon>
    </lineage>
</organism>